<accession>A0A420YD46</accession>
<dbReference type="InterPro" id="IPR013083">
    <property type="entry name" value="Znf_RING/FYVE/PHD"/>
</dbReference>
<dbReference type="OrthoDB" id="441210at2759"/>
<dbReference type="Proteomes" id="UP000275385">
    <property type="component" value="Unassembled WGS sequence"/>
</dbReference>
<keyword evidence="5" id="KW-0175">Coiled coil</keyword>
<keyword evidence="2 4" id="KW-0863">Zinc-finger</keyword>
<evidence type="ECO:0000256" key="5">
    <source>
        <dbReference type="SAM" id="Coils"/>
    </source>
</evidence>
<name>A0A420YD46_9PEZI</name>
<dbReference type="InterPro" id="IPR001841">
    <property type="entry name" value="Znf_RING"/>
</dbReference>
<feature type="domain" description="RING-type" evidence="7">
    <location>
        <begin position="12"/>
        <end position="53"/>
    </location>
</feature>
<evidence type="ECO:0000256" key="4">
    <source>
        <dbReference type="PROSITE-ProRule" id="PRU00175"/>
    </source>
</evidence>
<dbReference type="GO" id="GO:0008270">
    <property type="term" value="F:zinc ion binding"/>
    <property type="evidence" value="ECO:0007669"/>
    <property type="project" value="UniProtKB-KW"/>
</dbReference>
<evidence type="ECO:0000259" key="7">
    <source>
        <dbReference type="PROSITE" id="PS50089"/>
    </source>
</evidence>
<dbReference type="PROSITE" id="PS50089">
    <property type="entry name" value="ZF_RING_2"/>
    <property type="match status" value="1"/>
</dbReference>
<dbReference type="GO" id="GO:0007131">
    <property type="term" value="P:reciprocal meiotic recombination"/>
    <property type="evidence" value="ECO:0007669"/>
    <property type="project" value="InterPro"/>
</dbReference>
<dbReference type="GO" id="GO:0000795">
    <property type="term" value="C:synaptonemal complex"/>
    <property type="evidence" value="ECO:0007669"/>
    <property type="project" value="InterPro"/>
</dbReference>
<sequence length="408" mass="44272">MDRSLKCNVFGCDTEVQDEAFVTTCSHIFCNSCAVQNGLTCENRNQRVCPACQTHLPNKHDVFQNYLNPSEDWKTNVLGGLSPAIIMECAGKALSFWGYQMTMEMAFLEGAHRRLRVEYDLMISKYEKALNETNLATDTQGKELEAVKSEFNHTRQENANLAAALKDKTRKLAQTQELYEKLKRKAMLEEIENAASHVVGSTLEAANTHVAMTDHRPQAHQQQRDGQERISPRYNQATHVSPNTNGTRAQRPSPAFVNTYQGALPSQTSAVARAGMPSLTTPSDQRPRYAGPSGMGLSAVHGVVAGTPRGTPRGPPGVNIPGSGRMRQPYLDAGQVPKPPTRFSGVTLGAGVPRSREVPAQGPGGLGSSRFAVAGHASEGYDRAPASRANPGLPPPTFHQNARGPGRY</sequence>
<keyword evidence="1" id="KW-0479">Metal-binding</keyword>
<reference evidence="8 9" key="1">
    <citation type="submission" date="2018-08" db="EMBL/GenBank/DDBJ databases">
        <title>Draft genome of the lignicolous fungus Coniochaeta pulveracea.</title>
        <authorList>
            <person name="Borstlap C.J."/>
            <person name="De Witt R.N."/>
            <person name="Botha A."/>
            <person name="Volschenk H."/>
        </authorList>
    </citation>
    <scope>NUCLEOTIDE SEQUENCE [LARGE SCALE GENOMIC DNA]</scope>
    <source>
        <strain evidence="8 9">CAB683</strain>
    </source>
</reference>
<evidence type="ECO:0000313" key="9">
    <source>
        <dbReference type="Proteomes" id="UP000275385"/>
    </source>
</evidence>
<dbReference type="EMBL" id="QVQW01000018">
    <property type="protein sequence ID" value="RKU45829.1"/>
    <property type="molecule type" value="Genomic_DNA"/>
</dbReference>
<dbReference type="SUPFAM" id="SSF57850">
    <property type="entry name" value="RING/U-box"/>
    <property type="match status" value="1"/>
</dbReference>
<evidence type="ECO:0000256" key="3">
    <source>
        <dbReference type="ARBA" id="ARBA00022833"/>
    </source>
</evidence>
<dbReference type="Gene3D" id="3.30.40.10">
    <property type="entry name" value="Zinc/RING finger domain, C3HC4 (zinc finger)"/>
    <property type="match status" value="1"/>
</dbReference>
<comment type="caution">
    <text evidence="8">The sequence shown here is derived from an EMBL/GenBank/DDBJ whole genome shotgun (WGS) entry which is preliminary data.</text>
</comment>
<dbReference type="InterPro" id="IPR017907">
    <property type="entry name" value="Znf_RING_CS"/>
</dbReference>
<proteinExistence type="predicted"/>
<dbReference type="STRING" id="177199.A0A420YD46"/>
<evidence type="ECO:0000313" key="8">
    <source>
        <dbReference type="EMBL" id="RKU45829.1"/>
    </source>
</evidence>
<keyword evidence="3" id="KW-0862">Zinc</keyword>
<organism evidence="8 9">
    <name type="scientific">Coniochaeta pulveracea</name>
    <dbReference type="NCBI Taxonomy" id="177199"/>
    <lineage>
        <taxon>Eukaryota</taxon>
        <taxon>Fungi</taxon>
        <taxon>Dikarya</taxon>
        <taxon>Ascomycota</taxon>
        <taxon>Pezizomycotina</taxon>
        <taxon>Sordariomycetes</taxon>
        <taxon>Sordariomycetidae</taxon>
        <taxon>Coniochaetales</taxon>
        <taxon>Coniochaetaceae</taxon>
        <taxon>Coniochaeta</taxon>
    </lineage>
</organism>
<gene>
    <name evidence="8" type="ORF">DL546_006704</name>
</gene>
<feature type="region of interest" description="Disordered" evidence="6">
    <location>
        <begin position="306"/>
        <end position="408"/>
    </location>
</feature>
<dbReference type="PANTHER" id="PTHR14305">
    <property type="entry name" value="E3 UBIQUITIN-PROTEIN LIGASE CCNB1IP1"/>
    <property type="match status" value="1"/>
</dbReference>
<evidence type="ECO:0000256" key="1">
    <source>
        <dbReference type="ARBA" id="ARBA00022723"/>
    </source>
</evidence>
<protein>
    <recommendedName>
        <fullName evidence="7">RING-type domain-containing protein</fullName>
    </recommendedName>
</protein>
<dbReference type="PANTHER" id="PTHR14305:SF0">
    <property type="entry name" value="E3 UBIQUITIN-PROTEIN LIGASE CCNB1IP1"/>
    <property type="match status" value="1"/>
</dbReference>
<dbReference type="PROSITE" id="PS00518">
    <property type="entry name" value="ZF_RING_1"/>
    <property type="match status" value="1"/>
</dbReference>
<dbReference type="InterPro" id="IPR042448">
    <property type="entry name" value="CCNB1IP1"/>
</dbReference>
<feature type="coiled-coil region" evidence="5">
    <location>
        <begin position="158"/>
        <end position="192"/>
    </location>
</feature>
<dbReference type="AlphaFoldDB" id="A0A420YD46"/>
<evidence type="ECO:0000256" key="2">
    <source>
        <dbReference type="ARBA" id="ARBA00022771"/>
    </source>
</evidence>
<evidence type="ECO:0000256" key="6">
    <source>
        <dbReference type="SAM" id="MobiDB-lite"/>
    </source>
</evidence>
<keyword evidence="9" id="KW-1185">Reference proteome</keyword>
<dbReference type="GO" id="GO:0061630">
    <property type="term" value="F:ubiquitin protein ligase activity"/>
    <property type="evidence" value="ECO:0007669"/>
    <property type="project" value="InterPro"/>
</dbReference>